<accession>A0A1R2CWG8</accession>
<name>A0A1R2CWG8_9CILI</name>
<feature type="compositionally biased region" description="Polar residues" evidence="1">
    <location>
        <begin position="92"/>
        <end position="101"/>
    </location>
</feature>
<proteinExistence type="predicted"/>
<feature type="region of interest" description="Disordered" evidence="1">
    <location>
        <begin position="22"/>
        <end position="51"/>
    </location>
</feature>
<comment type="caution">
    <text evidence="2">The sequence shown here is derived from an EMBL/GenBank/DDBJ whole genome shotgun (WGS) entry which is preliminary data.</text>
</comment>
<organism evidence="2 3">
    <name type="scientific">Stentor coeruleus</name>
    <dbReference type="NCBI Taxonomy" id="5963"/>
    <lineage>
        <taxon>Eukaryota</taxon>
        <taxon>Sar</taxon>
        <taxon>Alveolata</taxon>
        <taxon>Ciliophora</taxon>
        <taxon>Postciliodesmatophora</taxon>
        <taxon>Heterotrichea</taxon>
        <taxon>Heterotrichida</taxon>
        <taxon>Stentoridae</taxon>
        <taxon>Stentor</taxon>
    </lineage>
</organism>
<gene>
    <name evidence="2" type="ORF">SteCoe_3682</name>
</gene>
<dbReference type="EMBL" id="MPUH01000044">
    <property type="protein sequence ID" value="OMJ93330.1"/>
    <property type="molecule type" value="Genomic_DNA"/>
</dbReference>
<protein>
    <submittedName>
        <fullName evidence="2">Uncharacterized protein</fullName>
    </submittedName>
</protein>
<dbReference type="Proteomes" id="UP000187209">
    <property type="component" value="Unassembled WGS sequence"/>
</dbReference>
<evidence type="ECO:0000256" key="1">
    <source>
        <dbReference type="SAM" id="MobiDB-lite"/>
    </source>
</evidence>
<reference evidence="2 3" key="1">
    <citation type="submission" date="2016-11" db="EMBL/GenBank/DDBJ databases">
        <title>The macronuclear genome of Stentor coeruleus: a giant cell with tiny introns.</title>
        <authorList>
            <person name="Slabodnick M."/>
            <person name="Ruby J.G."/>
            <person name="Reiff S.B."/>
            <person name="Swart E.C."/>
            <person name="Gosai S."/>
            <person name="Prabakaran S."/>
            <person name="Witkowska E."/>
            <person name="Larue G.E."/>
            <person name="Fisher S."/>
            <person name="Freeman R.M."/>
            <person name="Gunawardena J."/>
            <person name="Chu W."/>
            <person name="Stover N.A."/>
            <person name="Gregory B.D."/>
            <person name="Nowacki M."/>
            <person name="Derisi J."/>
            <person name="Roy S.W."/>
            <person name="Marshall W.F."/>
            <person name="Sood P."/>
        </authorList>
    </citation>
    <scope>NUCLEOTIDE SEQUENCE [LARGE SCALE GENOMIC DNA]</scope>
    <source>
        <strain evidence="2">WM001</strain>
    </source>
</reference>
<feature type="compositionally biased region" description="Polar residues" evidence="1">
    <location>
        <begin position="37"/>
        <end position="48"/>
    </location>
</feature>
<dbReference type="AlphaFoldDB" id="A0A1R2CWG8"/>
<evidence type="ECO:0000313" key="3">
    <source>
        <dbReference type="Proteomes" id="UP000187209"/>
    </source>
</evidence>
<keyword evidence="3" id="KW-1185">Reference proteome</keyword>
<evidence type="ECO:0000313" key="2">
    <source>
        <dbReference type="EMBL" id="OMJ93330.1"/>
    </source>
</evidence>
<sequence length="207" mass="23626">MLLTPDQFHRNPSQLNSLFQLVPKPVRSSSKGKRKISTATNQNRSRTSPMPGLFQECIGKNLDNPKLSLRNSYNNLMEQSKSRITISKLGNERSSSQQSKAGTIDGRKHPEPQIFHLYKPQILHISPRSKIRIYTTINLTQNLPKKIPRKNPSLLMKTYCKPSIQGQKSPDDSALIVKDPVEYVKPAMTFGEKLWRLNEVSIFNMLK</sequence>
<dbReference type="OrthoDB" id="326374at2759"/>
<feature type="region of interest" description="Disordered" evidence="1">
    <location>
        <begin position="84"/>
        <end position="108"/>
    </location>
</feature>